<evidence type="ECO:0000259" key="12">
    <source>
        <dbReference type="Pfam" id="PF12241"/>
    </source>
</evidence>
<keyword evidence="5" id="KW-0276">Fatty acid metabolism</keyword>
<keyword evidence="8" id="KW-0443">Lipid metabolism</keyword>
<evidence type="ECO:0000313" key="15">
    <source>
        <dbReference type="Proteomes" id="UP000242754"/>
    </source>
</evidence>
<evidence type="ECO:0000256" key="6">
    <source>
        <dbReference type="ARBA" id="ARBA00023002"/>
    </source>
</evidence>
<dbReference type="Pfam" id="PF12241">
    <property type="entry name" value="Enoyl_reductase"/>
    <property type="match status" value="1"/>
</dbReference>
<dbReference type="Proteomes" id="UP000242754">
    <property type="component" value="Unassembled WGS sequence"/>
</dbReference>
<proteinExistence type="predicted"/>
<keyword evidence="6" id="KW-0560">Oxidoreductase</keyword>
<evidence type="ECO:0000256" key="3">
    <source>
        <dbReference type="ARBA" id="ARBA00011983"/>
    </source>
</evidence>
<accession>A0A143YHP8</accession>
<gene>
    <name evidence="14" type="ORF">Tpal_1100</name>
</gene>
<dbReference type="InterPro" id="IPR036291">
    <property type="entry name" value="NAD(P)-bd_dom_sf"/>
</dbReference>
<comment type="catalytic activity">
    <reaction evidence="10">
        <text>a 2,3-saturated acyl-CoA + NAD(+) = a (2E)-enoyl-CoA + NADH + H(+)</text>
        <dbReference type="Rhea" id="RHEA:18177"/>
        <dbReference type="ChEBI" id="CHEBI:15378"/>
        <dbReference type="ChEBI" id="CHEBI:57540"/>
        <dbReference type="ChEBI" id="CHEBI:57945"/>
        <dbReference type="ChEBI" id="CHEBI:58856"/>
        <dbReference type="ChEBI" id="CHEBI:65111"/>
        <dbReference type="EC" id="1.3.1.44"/>
    </reaction>
</comment>
<evidence type="ECO:0000313" key="14">
    <source>
        <dbReference type="EMBL" id="CZQ89166.1"/>
    </source>
</evidence>
<feature type="domain" description="Enoyl reductase FAD binding" evidence="11">
    <location>
        <begin position="326"/>
        <end position="382"/>
    </location>
</feature>
<dbReference type="GO" id="GO:0006633">
    <property type="term" value="P:fatty acid biosynthetic process"/>
    <property type="evidence" value="ECO:0007669"/>
    <property type="project" value="UniProtKB-KW"/>
</dbReference>
<dbReference type="AlphaFoldDB" id="A0A143YHP8"/>
<dbReference type="GO" id="GO:0050343">
    <property type="term" value="F:trans-2-enoyl-CoA reductase (NADH) activity"/>
    <property type="evidence" value="ECO:0007669"/>
    <property type="project" value="UniProtKB-EC"/>
</dbReference>
<evidence type="ECO:0000256" key="8">
    <source>
        <dbReference type="ARBA" id="ARBA00023098"/>
    </source>
</evidence>
<dbReference type="NCBIfam" id="NF010177">
    <property type="entry name" value="PRK13656.1"/>
    <property type="match status" value="1"/>
</dbReference>
<dbReference type="GO" id="GO:0004318">
    <property type="term" value="F:enoyl-[acyl-carrier-protein] reductase (NADH) activity"/>
    <property type="evidence" value="ECO:0007669"/>
    <property type="project" value="TreeGrafter"/>
</dbReference>
<dbReference type="InterPro" id="IPR050048">
    <property type="entry name" value="FabV-like_NADH_b"/>
</dbReference>
<dbReference type="Gene3D" id="3.40.50.720">
    <property type="entry name" value="NAD(P)-binding Rossmann-like Domain"/>
    <property type="match status" value="1"/>
</dbReference>
<dbReference type="SUPFAM" id="SSF51735">
    <property type="entry name" value="NAD(P)-binding Rossmann-fold domains"/>
    <property type="match status" value="1"/>
</dbReference>
<evidence type="ECO:0000256" key="9">
    <source>
        <dbReference type="ARBA" id="ARBA00023160"/>
    </source>
</evidence>
<evidence type="ECO:0000256" key="7">
    <source>
        <dbReference type="ARBA" id="ARBA00023027"/>
    </source>
</evidence>
<comment type="pathway">
    <text evidence="1">Lipid metabolism.</text>
</comment>
<protein>
    <recommendedName>
        <fullName evidence="3">trans-2-enoyl-CoA reductase (NAD(+))</fullName>
        <ecNumber evidence="3">1.3.1.44</ecNumber>
    </recommendedName>
</protein>
<keyword evidence="4" id="KW-0444">Lipid biosynthesis</keyword>
<dbReference type="PANTHER" id="PTHR37480">
    <property type="entry name" value="ENOYL-[ACYL-CARRIER-PROTEIN] REDUCTASE [NADH]"/>
    <property type="match status" value="1"/>
</dbReference>
<sequence>MLQFKQNIRGNVALGVNPLGCKQEVLNQIEYVKKKGTYPGPKKVLIIGASSSYGLATRISLAFGAGADTIGVSFEKGPKNERNLGTAGWYNNIAFREAAEKEGLVAKNFVQDAFSHESKQEVIDYIKSEFGGKIDLVVYSLASGRRTDPDTGETYISSIKALGEPVVGPNINMQNQDFYTETLEPATEQEIADTVKVMGGEDWQLWMEALKEADVLADGVLTTNYSYLGTELNHAYYGGGTLGRAKADCDEKANNINALLADINGKAQIVVATAVTTKASSVIPFFPVYCIGLYKVMAEKGTHETPIMHIDRIYREMIYGDKAEYDEVGRLRPDSWELDSDTQAKTKALIQKLNEENFNSEIAAYDILYKEFSILSGFMVDGYVEQEVTIEELKALKY</sequence>
<evidence type="ECO:0000256" key="4">
    <source>
        <dbReference type="ARBA" id="ARBA00022516"/>
    </source>
</evidence>
<dbReference type="GO" id="GO:0051287">
    <property type="term" value="F:NAD binding"/>
    <property type="evidence" value="ECO:0007669"/>
    <property type="project" value="TreeGrafter"/>
</dbReference>
<dbReference type="RefSeq" id="WP_177194498.1">
    <property type="nucleotide sequence ID" value="NZ_FJNE01000003.1"/>
</dbReference>
<evidence type="ECO:0000256" key="1">
    <source>
        <dbReference type="ARBA" id="ARBA00005189"/>
    </source>
</evidence>
<feature type="domain" description="Trans-2-enoyl-CoA reductase catalytic" evidence="12">
    <location>
        <begin position="84"/>
        <end position="319"/>
    </location>
</feature>
<keyword evidence="9" id="KW-0275">Fatty acid biosynthesis</keyword>
<dbReference type="NCBIfam" id="NF043048">
    <property type="entry name" value="EnoyACPredFabV"/>
    <property type="match status" value="1"/>
</dbReference>
<dbReference type="STRING" id="140314.SAMN04488076_12030"/>
<keyword evidence="15" id="KW-1185">Reference proteome</keyword>
<dbReference type="EMBL" id="FJNE01000003">
    <property type="protein sequence ID" value="CZQ89166.1"/>
    <property type="molecule type" value="Genomic_DNA"/>
</dbReference>
<dbReference type="Pfam" id="PF07055">
    <property type="entry name" value="Eno-Rase_FAD_bd"/>
    <property type="match status" value="1"/>
</dbReference>
<dbReference type="EC" id="1.3.1.44" evidence="3"/>
<dbReference type="PANTHER" id="PTHR37480:SF1">
    <property type="entry name" value="ENOYL-[ACYL-CARRIER-PROTEIN] REDUCTASE [NADH]"/>
    <property type="match status" value="1"/>
</dbReference>
<reference evidence="14 15" key="1">
    <citation type="submission" date="2016-02" db="EMBL/GenBank/DDBJ databases">
        <authorList>
            <person name="Wen L."/>
            <person name="He K."/>
            <person name="Yang H."/>
        </authorList>
    </citation>
    <scope>NUCLEOTIDE SEQUENCE [LARGE SCALE GENOMIC DNA]</scope>
    <source>
        <strain evidence="14">Trichococcus palustris</strain>
    </source>
</reference>
<evidence type="ECO:0000259" key="13">
    <source>
        <dbReference type="Pfam" id="PF12242"/>
    </source>
</evidence>
<organism evidence="14 15">
    <name type="scientific">Trichococcus palustris</name>
    <dbReference type="NCBI Taxonomy" id="140314"/>
    <lineage>
        <taxon>Bacteria</taxon>
        <taxon>Bacillati</taxon>
        <taxon>Bacillota</taxon>
        <taxon>Bacilli</taxon>
        <taxon>Lactobacillales</taxon>
        <taxon>Carnobacteriaceae</taxon>
        <taxon>Trichococcus</taxon>
    </lineage>
</organism>
<comment type="subunit">
    <text evidence="2">Monomer.</text>
</comment>
<evidence type="ECO:0000256" key="10">
    <source>
        <dbReference type="ARBA" id="ARBA00048302"/>
    </source>
</evidence>
<evidence type="ECO:0000259" key="11">
    <source>
        <dbReference type="Pfam" id="PF07055"/>
    </source>
</evidence>
<evidence type="ECO:0000256" key="5">
    <source>
        <dbReference type="ARBA" id="ARBA00022832"/>
    </source>
</evidence>
<keyword evidence="7" id="KW-0520">NAD</keyword>
<dbReference type="InterPro" id="IPR010758">
    <property type="entry name" value="Trans-2-enoyl-CoA_reductase"/>
</dbReference>
<dbReference type="InterPro" id="IPR024906">
    <property type="entry name" value="Eno_Rdtase_FAD-bd_dom"/>
</dbReference>
<dbReference type="InterPro" id="IPR024910">
    <property type="entry name" value="Enoyl-CoA_Rdtase_cat_dom"/>
</dbReference>
<feature type="domain" description="Trans-2-enoyl-CoA reductase-like NAD(P)H binding" evidence="13">
    <location>
        <begin position="4"/>
        <end position="79"/>
    </location>
</feature>
<name>A0A143YHP8_9LACT</name>
<dbReference type="Pfam" id="PF12242">
    <property type="entry name" value="Eno-Rase_NADH_b"/>
    <property type="match status" value="1"/>
</dbReference>
<evidence type="ECO:0000256" key="2">
    <source>
        <dbReference type="ARBA" id="ARBA00011245"/>
    </source>
</evidence>